<feature type="repeat" description="PPR" evidence="3">
    <location>
        <begin position="400"/>
        <end position="433"/>
    </location>
</feature>
<dbReference type="InterPro" id="IPR011990">
    <property type="entry name" value="TPR-like_helical_dom_sf"/>
</dbReference>
<accession>D5AAX5</accession>
<protein>
    <recommendedName>
        <fullName evidence="5">Pentatricopeptide repeat-containing protein-mitochondrial domain-containing protein</fullName>
    </recommendedName>
</protein>
<evidence type="ECO:0000256" key="2">
    <source>
        <dbReference type="ARBA" id="ARBA00022737"/>
    </source>
</evidence>
<sequence>MACVRRAGVASIRRAFSTIQLRPRQWSSASPEWPQNLDSTALKTFQNGKSFPRSQELILTHKFYSTNAALSEDKDEEDTLPELSKTDETTEKNKWELEDAAREICQLLEKGDEDMEEALTQLGVTLTPELVNRVFGKISVPSLALRFFQWAKLQPGFKQVTSNYERLANILGRAKDFEALHMILLEMSAVFCNYSAKTFSFATAWHDDPDMLNEVMEMLEKLELYLRTVAYEMLVSVLCQKNHANAALVVLEKMGSRDCALRMRTYRPLIQLYCQKNRMAKVQEVFEMLKDCPRDPICYHIVLSALCNRKKFAEAVKFVKRMVNMGWKPDAITHDIMIRAACNLGRIQGALKLFDRLKEEGLTPLYQTYVHILNGLFQIRGFDEAHSFLIQHGGKDRKLDSTNYIHLIKLSSKSGQEQGARNLMEEMKAKGFD</sequence>
<comment type="similarity">
    <text evidence="1">Belongs to the PPR family. P subfamily.</text>
</comment>
<proteinExistence type="evidence at transcript level"/>
<dbReference type="Pfam" id="PF23276">
    <property type="entry name" value="TPR_24"/>
    <property type="match status" value="1"/>
</dbReference>
<dbReference type="AlphaFoldDB" id="D5AAX5"/>
<dbReference type="PANTHER" id="PTHR47936">
    <property type="entry name" value="PPR_LONG DOMAIN-CONTAINING PROTEIN"/>
    <property type="match status" value="1"/>
</dbReference>
<dbReference type="PANTHER" id="PTHR47936:SF3">
    <property type="entry name" value="PENTACOTRIPEPTIDE-REPEAT REGION OF PRORP DOMAIN-CONTAINING PROTEIN"/>
    <property type="match status" value="1"/>
</dbReference>
<dbReference type="Pfam" id="PF01535">
    <property type="entry name" value="PPR"/>
    <property type="match status" value="1"/>
</dbReference>
<organism evidence="6">
    <name type="scientific">Picea sitchensis</name>
    <name type="common">Sitka spruce</name>
    <name type="synonym">Pinus sitchensis</name>
    <dbReference type="NCBI Taxonomy" id="3332"/>
    <lineage>
        <taxon>Eukaryota</taxon>
        <taxon>Viridiplantae</taxon>
        <taxon>Streptophyta</taxon>
        <taxon>Embryophyta</taxon>
        <taxon>Tracheophyta</taxon>
        <taxon>Spermatophyta</taxon>
        <taxon>Pinopsida</taxon>
        <taxon>Pinidae</taxon>
        <taxon>Conifers I</taxon>
        <taxon>Pinales</taxon>
        <taxon>Pinaceae</taxon>
        <taxon>Picea</taxon>
    </lineage>
</organism>
<evidence type="ECO:0000313" key="6">
    <source>
        <dbReference type="EMBL" id="ADE76694.1"/>
    </source>
</evidence>
<feature type="repeat" description="PPR" evidence="3">
    <location>
        <begin position="295"/>
        <end position="329"/>
    </location>
</feature>
<feature type="repeat" description="PPR" evidence="3">
    <location>
        <begin position="330"/>
        <end position="364"/>
    </location>
</feature>
<evidence type="ECO:0000256" key="3">
    <source>
        <dbReference type="PROSITE-ProRule" id="PRU00708"/>
    </source>
</evidence>
<feature type="region of interest" description="Disordered" evidence="4">
    <location>
        <begin position="70"/>
        <end position="92"/>
    </location>
</feature>
<keyword evidence="2" id="KW-0677">Repeat</keyword>
<dbReference type="Pfam" id="PF13041">
    <property type="entry name" value="PPR_2"/>
    <property type="match status" value="1"/>
</dbReference>
<dbReference type="PROSITE" id="PS51375">
    <property type="entry name" value="PPR"/>
    <property type="match status" value="3"/>
</dbReference>
<name>D5AAX5_PICSI</name>
<dbReference type="EMBL" id="BT123372">
    <property type="protein sequence ID" value="ADE76694.1"/>
    <property type="molecule type" value="mRNA"/>
</dbReference>
<dbReference type="InterPro" id="IPR057027">
    <property type="entry name" value="TPR_mt"/>
</dbReference>
<dbReference type="Gene3D" id="1.25.40.10">
    <property type="entry name" value="Tetratricopeptide repeat domain"/>
    <property type="match status" value="2"/>
</dbReference>
<evidence type="ECO:0000259" key="5">
    <source>
        <dbReference type="Pfam" id="PF23276"/>
    </source>
</evidence>
<feature type="domain" description="Pentatricopeptide repeat-containing protein-mitochondrial" evidence="5">
    <location>
        <begin position="203"/>
        <end position="291"/>
    </location>
</feature>
<evidence type="ECO:0000256" key="4">
    <source>
        <dbReference type="SAM" id="MobiDB-lite"/>
    </source>
</evidence>
<evidence type="ECO:0000256" key="1">
    <source>
        <dbReference type="ARBA" id="ARBA00007626"/>
    </source>
</evidence>
<reference evidence="6" key="1">
    <citation type="submission" date="2010-04" db="EMBL/GenBank/DDBJ databases">
        <authorList>
            <person name="Reid K.E."/>
            <person name="Liao N."/>
            <person name="Chan S."/>
            <person name="Docking R."/>
            <person name="Taylor G."/>
            <person name="Moore R."/>
            <person name="Mayo M."/>
            <person name="Munro S."/>
            <person name="King J."/>
            <person name="Yanchuk A."/>
            <person name="Holt R."/>
            <person name="Jones S."/>
            <person name="Marra M."/>
            <person name="Ritland C.E."/>
            <person name="Ritland K."/>
            <person name="Bohlmann J."/>
        </authorList>
    </citation>
    <scope>NUCLEOTIDE SEQUENCE</scope>
    <source>
        <tissue evidence="6">Bud</tissue>
    </source>
</reference>
<dbReference type="NCBIfam" id="TIGR00756">
    <property type="entry name" value="PPR"/>
    <property type="match status" value="2"/>
</dbReference>
<dbReference type="InterPro" id="IPR002885">
    <property type="entry name" value="PPR_rpt"/>
</dbReference>